<sequence>MMSESGSKDESEVRDSSNEDPAAGPVRLGVNLLWLVPGEVGGSEEYTVGLLRALAEQGDPRIDVTLYVNRRFRHAYPDLLRAFNSRVAPVSGSSRILRVLVEASWLAHRSRRDDIAFIHHTGGTMPAVRPVPGIVTLHDLQPMTHPERFGFIKRTYIRWIAPRSLRSAVAVVCLTGFTAQDAIQRAGVRRDRVHIVPCGVETEVEAPDPVVQNSILERYGILERRYVLYPAITYAHKNHEMLVASFARVCGERPDTMLVLTGGTGPNEEVVQAAIDAYGLRGRVVRPGRVPESELGVLYRNAHMLAFPSLYEGFGLPALEAMSRGCPVIASRVGGLPEVTGNAAVLLDPFDTAGWVTAMADLFDHPSRRIELSRRGRLRAAEFRWPDSARSLASLYTSTGRKLVDSSRESS</sequence>
<dbReference type="GO" id="GO:0009103">
    <property type="term" value="P:lipopolysaccharide biosynthetic process"/>
    <property type="evidence" value="ECO:0007669"/>
    <property type="project" value="TreeGrafter"/>
</dbReference>
<dbReference type="EMBL" id="CAEZUP010000061">
    <property type="protein sequence ID" value="CAB4615552.1"/>
    <property type="molecule type" value="Genomic_DNA"/>
</dbReference>
<dbReference type="Pfam" id="PF00534">
    <property type="entry name" value="Glycos_transf_1"/>
    <property type="match status" value="1"/>
</dbReference>
<feature type="domain" description="Glycosyl transferase family 1" evidence="3">
    <location>
        <begin position="223"/>
        <end position="377"/>
    </location>
</feature>
<dbReference type="SUPFAM" id="SSF53756">
    <property type="entry name" value="UDP-Glycosyltransferase/glycogen phosphorylase"/>
    <property type="match status" value="1"/>
</dbReference>
<reference evidence="5" key="1">
    <citation type="submission" date="2020-05" db="EMBL/GenBank/DDBJ databases">
        <authorList>
            <person name="Chiriac C."/>
            <person name="Salcher M."/>
            <person name="Ghai R."/>
            <person name="Kavagutti S V."/>
        </authorList>
    </citation>
    <scope>NUCLEOTIDE SEQUENCE</scope>
</reference>
<dbReference type="PANTHER" id="PTHR46401">
    <property type="entry name" value="GLYCOSYLTRANSFERASE WBBK-RELATED"/>
    <property type="match status" value="1"/>
</dbReference>
<dbReference type="InterPro" id="IPR028098">
    <property type="entry name" value="Glyco_trans_4-like_N"/>
</dbReference>
<dbReference type="PANTHER" id="PTHR46401:SF2">
    <property type="entry name" value="GLYCOSYLTRANSFERASE WBBK-RELATED"/>
    <property type="match status" value="1"/>
</dbReference>
<organism evidence="5">
    <name type="scientific">freshwater metagenome</name>
    <dbReference type="NCBI Taxonomy" id="449393"/>
    <lineage>
        <taxon>unclassified sequences</taxon>
        <taxon>metagenomes</taxon>
        <taxon>ecological metagenomes</taxon>
    </lineage>
</organism>
<gene>
    <name evidence="5" type="ORF">UFOPK1835_01375</name>
</gene>
<keyword evidence="1" id="KW-0808">Transferase</keyword>
<dbReference type="Pfam" id="PF13439">
    <property type="entry name" value="Glyco_transf_4"/>
    <property type="match status" value="1"/>
</dbReference>
<dbReference type="Gene3D" id="3.40.50.2000">
    <property type="entry name" value="Glycogen Phosphorylase B"/>
    <property type="match status" value="2"/>
</dbReference>
<protein>
    <submittedName>
        <fullName evidence="5">Unannotated protein</fullName>
    </submittedName>
</protein>
<feature type="domain" description="Glycosyltransferase subfamily 4-like N-terminal" evidence="4">
    <location>
        <begin position="40"/>
        <end position="203"/>
    </location>
</feature>
<evidence type="ECO:0000256" key="1">
    <source>
        <dbReference type="ARBA" id="ARBA00022679"/>
    </source>
</evidence>
<accession>A0A6J6HP14</accession>
<name>A0A6J6HP14_9ZZZZ</name>
<dbReference type="InterPro" id="IPR001296">
    <property type="entry name" value="Glyco_trans_1"/>
</dbReference>
<evidence type="ECO:0000256" key="2">
    <source>
        <dbReference type="SAM" id="MobiDB-lite"/>
    </source>
</evidence>
<evidence type="ECO:0000259" key="3">
    <source>
        <dbReference type="Pfam" id="PF00534"/>
    </source>
</evidence>
<evidence type="ECO:0000259" key="4">
    <source>
        <dbReference type="Pfam" id="PF13439"/>
    </source>
</evidence>
<dbReference type="AlphaFoldDB" id="A0A6J6HP14"/>
<dbReference type="GO" id="GO:0016757">
    <property type="term" value="F:glycosyltransferase activity"/>
    <property type="evidence" value="ECO:0007669"/>
    <property type="project" value="InterPro"/>
</dbReference>
<feature type="region of interest" description="Disordered" evidence="2">
    <location>
        <begin position="1"/>
        <end position="22"/>
    </location>
</feature>
<feature type="compositionally biased region" description="Basic and acidic residues" evidence="2">
    <location>
        <begin position="1"/>
        <end position="17"/>
    </location>
</feature>
<proteinExistence type="predicted"/>
<dbReference type="CDD" id="cd03809">
    <property type="entry name" value="GT4_MtfB-like"/>
    <property type="match status" value="1"/>
</dbReference>
<evidence type="ECO:0000313" key="5">
    <source>
        <dbReference type="EMBL" id="CAB4615552.1"/>
    </source>
</evidence>